<keyword evidence="3 8" id="KW-0285">Flavoprotein</keyword>
<comment type="similarity">
    <text evidence="2 8">Belongs to the proline oxidase family.</text>
</comment>
<organism evidence="10 11">
    <name type="scientific">Stichopus japonicus</name>
    <name type="common">Sea cucumber</name>
    <dbReference type="NCBI Taxonomy" id="307972"/>
    <lineage>
        <taxon>Eukaryota</taxon>
        <taxon>Metazoa</taxon>
        <taxon>Echinodermata</taxon>
        <taxon>Eleutherozoa</taxon>
        <taxon>Echinozoa</taxon>
        <taxon>Holothuroidea</taxon>
        <taxon>Aspidochirotacea</taxon>
        <taxon>Aspidochirotida</taxon>
        <taxon>Stichopodidae</taxon>
        <taxon>Apostichopus</taxon>
    </lineage>
</organism>
<evidence type="ECO:0000313" key="11">
    <source>
        <dbReference type="Proteomes" id="UP000230750"/>
    </source>
</evidence>
<dbReference type="GO" id="GO:0071949">
    <property type="term" value="F:FAD binding"/>
    <property type="evidence" value="ECO:0007669"/>
    <property type="project" value="TreeGrafter"/>
</dbReference>
<evidence type="ECO:0000256" key="1">
    <source>
        <dbReference type="ARBA" id="ARBA00001974"/>
    </source>
</evidence>
<keyword evidence="6 8" id="KW-0642">Proline metabolism</keyword>
<keyword evidence="5 8" id="KW-0560">Oxidoreductase</keyword>
<dbReference type="InterPro" id="IPR015659">
    <property type="entry name" value="Proline_oxidase"/>
</dbReference>
<dbReference type="GO" id="GO:0010133">
    <property type="term" value="P:L-proline catabolic process to L-glutamate"/>
    <property type="evidence" value="ECO:0007669"/>
    <property type="project" value="TreeGrafter"/>
</dbReference>
<evidence type="ECO:0000256" key="7">
    <source>
        <dbReference type="ARBA" id="ARBA00048242"/>
    </source>
</evidence>
<reference evidence="10 11" key="1">
    <citation type="journal article" date="2017" name="PLoS Biol.">
        <title>The sea cucumber genome provides insights into morphological evolution and visceral regeneration.</title>
        <authorList>
            <person name="Zhang X."/>
            <person name="Sun L."/>
            <person name="Yuan J."/>
            <person name="Sun Y."/>
            <person name="Gao Y."/>
            <person name="Zhang L."/>
            <person name="Li S."/>
            <person name="Dai H."/>
            <person name="Hamel J.F."/>
            <person name="Liu C."/>
            <person name="Yu Y."/>
            <person name="Liu S."/>
            <person name="Lin W."/>
            <person name="Guo K."/>
            <person name="Jin S."/>
            <person name="Xu P."/>
            <person name="Storey K.B."/>
            <person name="Huan P."/>
            <person name="Zhang T."/>
            <person name="Zhou Y."/>
            <person name="Zhang J."/>
            <person name="Lin C."/>
            <person name="Li X."/>
            <person name="Xing L."/>
            <person name="Huo D."/>
            <person name="Sun M."/>
            <person name="Wang L."/>
            <person name="Mercier A."/>
            <person name="Li F."/>
            <person name="Yang H."/>
            <person name="Xiang J."/>
        </authorList>
    </citation>
    <scope>NUCLEOTIDE SEQUENCE [LARGE SCALE GENOMIC DNA]</scope>
    <source>
        <strain evidence="10">Shaxun</strain>
        <tissue evidence="10">Muscle</tissue>
    </source>
</reference>
<evidence type="ECO:0000256" key="5">
    <source>
        <dbReference type="ARBA" id="ARBA00023002"/>
    </source>
</evidence>
<accession>A0A2G8JXW7</accession>
<dbReference type="GO" id="GO:0005739">
    <property type="term" value="C:mitochondrion"/>
    <property type="evidence" value="ECO:0007669"/>
    <property type="project" value="TreeGrafter"/>
</dbReference>
<comment type="cofactor">
    <cofactor evidence="1 8">
        <name>FAD</name>
        <dbReference type="ChEBI" id="CHEBI:57692"/>
    </cofactor>
</comment>
<keyword evidence="11" id="KW-1185">Reference proteome</keyword>
<comment type="catalytic activity">
    <reaction evidence="7">
        <text>trans-4-hydroxy-L-proline + a quinone = (3R,5S)-1-pyrroline-3-hydroxy-5-carboxylate + a quinol + H(+)</text>
        <dbReference type="Rhea" id="RHEA:52512"/>
        <dbReference type="ChEBI" id="CHEBI:15378"/>
        <dbReference type="ChEBI" id="CHEBI:24646"/>
        <dbReference type="ChEBI" id="CHEBI:58375"/>
        <dbReference type="ChEBI" id="CHEBI:62612"/>
        <dbReference type="ChEBI" id="CHEBI:132124"/>
        <dbReference type="EC" id="1.5.5.3"/>
    </reaction>
</comment>
<evidence type="ECO:0000259" key="9">
    <source>
        <dbReference type="Pfam" id="PF01619"/>
    </source>
</evidence>
<dbReference type="STRING" id="307972.A0A2G8JXW7"/>
<evidence type="ECO:0000256" key="8">
    <source>
        <dbReference type="RuleBase" id="RU364054"/>
    </source>
</evidence>
<proteinExistence type="inferred from homology"/>
<evidence type="ECO:0000256" key="6">
    <source>
        <dbReference type="ARBA" id="ARBA00023062"/>
    </source>
</evidence>
<comment type="catalytic activity">
    <reaction evidence="8">
        <text>L-proline + a quinone = (S)-1-pyrroline-5-carboxylate + a quinol + H(+)</text>
        <dbReference type="Rhea" id="RHEA:23784"/>
        <dbReference type="ChEBI" id="CHEBI:15378"/>
        <dbReference type="ChEBI" id="CHEBI:17388"/>
        <dbReference type="ChEBI" id="CHEBI:24646"/>
        <dbReference type="ChEBI" id="CHEBI:60039"/>
        <dbReference type="ChEBI" id="CHEBI:132124"/>
        <dbReference type="EC" id="1.5.5.2"/>
    </reaction>
</comment>
<keyword evidence="4 8" id="KW-0274">FAD</keyword>
<dbReference type="PANTHER" id="PTHR13914">
    <property type="entry name" value="PROLINE OXIDASE"/>
    <property type="match status" value="1"/>
</dbReference>
<feature type="domain" description="Proline dehydrogenase" evidence="9">
    <location>
        <begin position="181"/>
        <end position="518"/>
    </location>
</feature>
<gene>
    <name evidence="10" type="ORF">BSL78_22621</name>
</gene>
<dbReference type="AlphaFoldDB" id="A0A2G8JXW7"/>
<evidence type="ECO:0000256" key="4">
    <source>
        <dbReference type="ARBA" id="ARBA00022827"/>
    </source>
</evidence>
<dbReference type="InterPro" id="IPR029041">
    <property type="entry name" value="FAD-linked_oxidoreductase-like"/>
</dbReference>
<dbReference type="Proteomes" id="UP000230750">
    <property type="component" value="Unassembled WGS sequence"/>
</dbReference>
<dbReference type="EC" id="1.5.5.2" evidence="8"/>
<dbReference type="OrthoDB" id="5464at2759"/>
<evidence type="ECO:0000256" key="2">
    <source>
        <dbReference type="ARBA" id="ARBA00005869"/>
    </source>
</evidence>
<comment type="caution">
    <text evidence="10">The sequence shown here is derived from an EMBL/GenBank/DDBJ whole genome shotgun (WGS) entry which is preliminary data.</text>
</comment>
<dbReference type="PANTHER" id="PTHR13914:SF29">
    <property type="entry name" value="HYDROXYPROLINE DEHYDROGENASE"/>
    <property type="match status" value="1"/>
</dbReference>
<evidence type="ECO:0000313" key="10">
    <source>
        <dbReference type="EMBL" id="PIK40535.1"/>
    </source>
</evidence>
<name>A0A2G8JXW7_STIJA</name>
<dbReference type="GO" id="GO:0004657">
    <property type="term" value="F:proline dehydrogenase activity"/>
    <property type="evidence" value="ECO:0007669"/>
    <property type="project" value="UniProtKB-EC"/>
</dbReference>
<dbReference type="Gene3D" id="3.20.20.220">
    <property type="match status" value="1"/>
</dbReference>
<dbReference type="InterPro" id="IPR002872">
    <property type="entry name" value="Proline_DH_dom"/>
</dbReference>
<dbReference type="Pfam" id="PF01619">
    <property type="entry name" value="Pro_dh"/>
    <property type="match status" value="1"/>
</dbReference>
<protein>
    <recommendedName>
        <fullName evidence="8">Proline dehydrogenase</fullName>
        <ecNumber evidence="8">1.5.5.2</ecNumber>
    </recommendedName>
</protein>
<dbReference type="EMBL" id="MRZV01001111">
    <property type="protein sequence ID" value="PIK40535.1"/>
    <property type="molecule type" value="Genomic_DNA"/>
</dbReference>
<evidence type="ECO:0000256" key="3">
    <source>
        <dbReference type="ARBA" id="ARBA00022630"/>
    </source>
</evidence>
<dbReference type="SUPFAM" id="SSF51730">
    <property type="entry name" value="FAD-linked oxidoreductase"/>
    <property type="match status" value="1"/>
</dbReference>
<comment type="function">
    <text evidence="8">Converts proline to delta-1-pyrroline-5-carboxylate.</text>
</comment>
<sequence length="538" mass="61696">MSWFQLIKRRVLTSSSQNPALRTLFTPIVNGSRIIHFNWSNKPHIEVSKNTTKEMNGSRMFFEAFAGVKLSSRSFHYRLKSSSAMPDVILSEKDRITEHNKEVDFSRPEIIYEKKRTAELLRGLLILQLSSFDAFVQNSMKLMTLGQSFLGQRLFNWLMRRTFFGQFAIEQCQEEILTEKQRLEECGIASIFAMTAEEDVGEDSDHFNEDRYDRNLESMLLCLEMTDRMCQMVTRPKLTQLKVSSYVKADVLAKVSEVLGQLNGDFMIPGNAVSLENFVQGLHGKMQNIPELSEAEMKHIRRAMLRLNAIAQKASDKNIHILVDAEKVNINPSLSLIAMAMMKKFNVRKAVTWNTYQCYLKDTETCLLRHAQLADKEGICFGVKLVRGAYMDGEKINAERDGLPVPIHDSYEATNIMYDAMVEFLMHRCVVRPNMLETRFIIATHNEESILKAICLMKELGVSSACDKVTFGQLYGMCDHVSYALGQSGYPVYKSIVVGPVEDVLVYLLRRAQENNTVFHRLQKEKNLLKQEILRRMS</sequence>